<proteinExistence type="predicted"/>
<dbReference type="InterPro" id="IPR003593">
    <property type="entry name" value="AAA+_ATPase"/>
</dbReference>
<dbReference type="InterPro" id="IPR008868">
    <property type="entry name" value="TniB"/>
</dbReference>
<sequence length="300" mass="33718">MVSLSHLGPEARSLAMLPSAERLARLRIERWIGYTCAHQALLQLEALLSDEPGKLRPKNILIVGPSNNGKTMIAEKFHRAHPQRMSEDGEHEVIPVLMLQMPAEATANRLHTALQATLGTPVGFYGRHDVREALTLRLMRTVGVRMLIIDEVHNLLGATARRQRELLNLLRFIGNDLRIPIVCLGIRDAYLAIRSDDQLENRFHPLLLPLWEAGEELARLLASFETVLPLREPSHLATAPLCELILRRSEGTIGEITALLNSATVAALLQGEERINCAVIERADYHPPSVRRRMVERELR</sequence>
<reference evidence="2 3" key="1">
    <citation type="submission" date="2016-03" db="EMBL/GenBank/DDBJ databases">
        <authorList>
            <person name="Ploux O."/>
        </authorList>
    </citation>
    <scope>NUCLEOTIDE SEQUENCE [LARGE SCALE GENOMIC DNA]</scope>
    <source>
        <strain evidence="2 3">R-45371</strain>
    </source>
</reference>
<comment type="caution">
    <text evidence="2">The sequence shown here is derived from an EMBL/GenBank/DDBJ whole genome shotgun (WGS) entry which is preliminary data.</text>
</comment>
<evidence type="ECO:0000313" key="3">
    <source>
        <dbReference type="Proteomes" id="UP000077763"/>
    </source>
</evidence>
<name>A0A177M4Z3_METMH</name>
<dbReference type="SUPFAM" id="SSF52540">
    <property type="entry name" value="P-loop containing nucleoside triphosphate hydrolases"/>
    <property type="match status" value="1"/>
</dbReference>
<evidence type="ECO:0000313" key="2">
    <source>
        <dbReference type="EMBL" id="OAI00787.1"/>
    </source>
</evidence>
<organism evidence="2 3">
    <name type="scientific">Methylomonas methanica</name>
    <dbReference type="NCBI Taxonomy" id="421"/>
    <lineage>
        <taxon>Bacteria</taxon>
        <taxon>Pseudomonadati</taxon>
        <taxon>Pseudomonadota</taxon>
        <taxon>Gammaproteobacteria</taxon>
        <taxon>Methylococcales</taxon>
        <taxon>Methylococcaceae</taxon>
        <taxon>Methylomonas</taxon>
    </lineage>
</organism>
<dbReference type="EMBL" id="LUUH01000075">
    <property type="protein sequence ID" value="OAI00787.1"/>
    <property type="molecule type" value="Genomic_DNA"/>
</dbReference>
<dbReference type="AlphaFoldDB" id="A0A177M4Z3"/>
<protein>
    <submittedName>
        <fullName evidence="2">Transposase</fullName>
    </submittedName>
</protein>
<evidence type="ECO:0000259" key="1">
    <source>
        <dbReference type="SMART" id="SM00382"/>
    </source>
</evidence>
<feature type="domain" description="AAA+ ATPase" evidence="1">
    <location>
        <begin position="56"/>
        <end position="204"/>
    </location>
</feature>
<dbReference type="RefSeq" id="WP_026147273.1">
    <property type="nucleotide sequence ID" value="NZ_LUUH01000075.1"/>
</dbReference>
<accession>A0A177M4Z3</accession>
<dbReference type="InterPro" id="IPR027417">
    <property type="entry name" value="P-loop_NTPase"/>
</dbReference>
<dbReference type="SMART" id="SM00382">
    <property type="entry name" value="AAA"/>
    <property type="match status" value="1"/>
</dbReference>
<dbReference type="Gene3D" id="3.40.50.300">
    <property type="entry name" value="P-loop containing nucleotide triphosphate hydrolases"/>
    <property type="match status" value="1"/>
</dbReference>
<dbReference type="Pfam" id="PF05621">
    <property type="entry name" value="TniB"/>
    <property type="match status" value="1"/>
</dbReference>
<gene>
    <name evidence="2" type="ORF">A1353_19140</name>
</gene>
<dbReference type="Proteomes" id="UP000077763">
    <property type="component" value="Unassembled WGS sequence"/>
</dbReference>